<dbReference type="SUPFAM" id="SSF53474">
    <property type="entry name" value="alpha/beta-Hydrolases"/>
    <property type="match status" value="1"/>
</dbReference>
<evidence type="ECO:0000313" key="3">
    <source>
        <dbReference type="EMBL" id="SVA83255.1"/>
    </source>
</evidence>
<keyword evidence="1" id="KW-1133">Transmembrane helix</keyword>
<evidence type="ECO:0000256" key="1">
    <source>
        <dbReference type="SAM" id="Phobius"/>
    </source>
</evidence>
<evidence type="ECO:0000259" key="2">
    <source>
        <dbReference type="Pfam" id="PF12146"/>
    </source>
</evidence>
<gene>
    <name evidence="3" type="ORF">METZ01_LOCUS136109</name>
</gene>
<dbReference type="Pfam" id="PF12146">
    <property type="entry name" value="Hydrolase_4"/>
    <property type="match status" value="1"/>
</dbReference>
<feature type="transmembrane region" description="Helical" evidence="1">
    <location>
        <begin position="150"/>
        <end position="170"/>
    </location>
</feature>
<protein>
    <recommendedName>
        <fullName evidence="2">Serine aminopeptidase S33 domain-containing protein</fullName>
    </recommendedName>
</protein>
<name>A0A381Z1Y7_9ZZZZ</name>
<dbReference type="InterPro" id="IPR022742">
    <property type="entry name" value="Hydrolase_4"/>
</dbReference>
<dbReference type="AlphaFoldDB" id="A0A381Z1Y7"/>
<organism evidence="3">
    <name type="scientific">marine metagenome</name>
    <dbReference type="NCBI Taxonomy" id="408172"/>
    <lineage>
        <taxon>unclassified sequences</taxon>
        <taxon>metagenomes</taxon>
        <taxon>ecological metagenomes</taxon>
    </lineage>
</organism>
<keyword evidence="1" id="KW-0812">Transmembrane</keyword>
<dbReference type="EMBL" id="UINC01019640">
    <property type="protein sequence ID" value="SVA83255.1"/>
    <property type="molecule type" value="Genomic_DNA"/>
</dbReference>
<dbReference type="Gene3D" id="3.40.50.1820">
    <property type="entry name" value="alpha/beta hydrolase"/>
    <property type="match status" value="1"/>
</dbReference>
<sequence>MDYSSYCAKGTTITTSYVSVADEVRLFSIHFKPSHKSNYLPLIFFPGWGSLIDGWQIVLQKMTENFEIYYVESREKGSAHHTKEEVLTIDSLGNDLPYIINNFHLANQEYILFGSSLGATVILDAISNNKVDPFAAILIGPNAEFNAPRYWVWLTWLMPPMFFYFIKPIIKWYMKKKYLDMDTDPAQYTKYARALDAANPARLRRSALNFSKYKIWERLNNFHHKILIFSGSKDIMHEYDQTVKLSKLIQNCELIDMQTNNQTHSIEMVNKLTQYLNKELSGNVQYSNSH</sequence>
<keyword evidence="1" id="KW-0472">Membrane</keyword>
<dbReference type="InterPro" id="IPR029058">
    <property type="entry name" value="AB_hydrolase_fold"/>
</dbReference>
<accession>A0A381Z1Y7</accession>
<reference evidence="3" key="1">
    <citation type="submission" date="2018-05" db="EMBL/GenBank/DDBJ databases">
        <authorList>
            <person name="Lanie J.A."/>
            <person name="Ng W.-L."/>
            <person name="Kazmierczak K.M."/>
            <person name="Andrzejewski T.M."/>
            <person name="Davidsen T.M."/>
            <person name="Wayne K.J."/>
            <person name="Tettelin H."/>
            <person name="Glass J.I."/>
            <person name="Rusch D."/>
            <person name="Podicherti R."/>
            <person name="Tsui H.-C.T."/>
            <person name="Winkler M.E."/>
        </authorList>
    </citation>
    <scope>NUCLEOTIDE SEQUENCE</scope>
</reference>
<feature type="domain" description="Serine aminopeptidase S33" evidence="2">
    <location>
        <begin position="64"/>
        <end position="250"/>
    </location>
</feature>
<proteinExistence type="predicted"/>